<dbReference type="Proteomes" id="UP000729402">
    <property type="component" value="Unassembled WGS sequence"/>
</dbReference>
<organism evidence="1 2">
    <name type="scientific">Zizania palustris</name>
    <name type="common">Northern wild rice</name>
    <dbReference type="NCBI Taxonomy" id="103762"/>
    <lineage>
        <taxon>Eukaryota</taxon>
        <taxon>Viridiplantae</taxon>
        <taxon>Streptophyta</taxon>
        <taxon>Embryophyta</taxon>
        <taxon>Tracheophyta</taxon>
        <taxon>Spermatophyta</taxon>
        <taxon>Magnoliopsida</taxon>
        <taxon>Liliopsida</taxon>
        <taxon>Poales</taxon>
        <taxon>Poaceae</taxon>
        <taxon>BOP clade</taxon>
        <taxon>Oryzoideae</taxon>
        <taxon>Oryzeae</taxon>
        <taxon>Zizaniinae</taxon>
        <taxon>Zizania</taxon>
    </lineage>
</organism>
<name>A0A8J6BPI5_ZIZPA</name>
<evidence type="ECO:0000313" key="2">
    <source>
        <dbReference type="Proteomes" id="UP000729402"/>
    </source>
</evidence>
<evidence type="ECO:0000313" key="1">
    <source>
        <dbReference type="EMBL" id="KAG8091454.1"/>
    </source>
</evidence>
<reference evidence="1" key="1">
    <citation type="journal article" date="2021" name="bioRxiv">
        <title>Whole Genome Assembly and Annotation of Northern Wild Rice, Zizania palustris L., Supports a Whole Genome Duplication in the Zizania Genus.</title>
        <authorList>
            <person name="Haas M."/>
            <person name="Kono T."/>
            <person name="Macchietto M."/>
            <person name="Millas R."/>
            <person name="McGilp L."/>
            <person name="Shao M."/>
            <person name="Duquette J."/>
            <person name="Hirsch C.N."/>
            <person name="Kimball J."/>
        </authorList>
    </citation>
    <scope>NUCLEOTIDE SEQUENCE</scope>
    <source>
        <tissue evidence="1">Fresh leaf tissue</tissue>
    </source>
</reference>
<dbReference type="EMBL" id="JAAALK010000080">
    <property type="protein sequence ID" value="KAG8091454.1"/>
    <property type="molecule type" value="Genomic_DNA"/>
</dbReference>
<sequence>MGSDLPSKRGKSIFWNFGGRLMWCWPSLPPLPDDEEEGALSFFSDSTSVWRIEIMPVSFSIIAARSSMVVVPMAGVVEEADGGEGGGLGGGGAVGGWVTSRNWSEVWDREDEDHRTRDTRLSRAWVSRAGGPLLRRP</sequence>
<dbReference type="AlphaFoldDB" id="A0A8J6BPI5"/>
<accession>A0A8J6BPI5</accession>
<proteinExistence type="predicted"/>
<comment type="caution">
    <text evidence="1">The sequence shown here is derived from an EMBL/GenBank/DDBJ whole genome shotgun (WGS) entry which is preliminary data.</text>
</comment>
<protein>
    <submittedName>
        <fullName evidence="1">Uncharacterized protein</fullName>
    </submittedName>
</protein>
<reference evidence="1" key="2">
    <citation type="submission" date="2021-02" db="EMBL/GenBank/DDBJ databases">
        <authorList>
            <person name="Kimball J.A."/>
            <person name="Haas M.W."/>
            <person name="Macchietto M."/>
            <person name="Kono T."/>
            <person name="Duquette J."/>
            <person name="Shao M."/>
        </authorList>
    </citation>
    <scope>NUCLEOTIDE SEQUENCE</scope>
    <source>
        <tissue evidence="1">Fresh leaf tissue</tissue>
    </source>
</reference>
<gene>
    <name evidence="1" type="ORF">GUJ93_ZPchr0012g19319</name>
</gene>
<keyword evidence="2" id="KW-1185">Reference proteome</keyword>